<protein>
    <recommendedName>
        <fullName evidence="5">Polymer-forming cytoskeletal</fullName>
    </recommendedName>
</protein>
<organism evidence="3 4">
    <name type="scientific">Ruminiclostridium hungatei</name>
    <name type="common">Clostridium hungatei</name>
    <dbReference type="NCBI Taxonomy" id="48256"/>
    <lineage>
        <taxon>Bacteria</taxon>
        <taxon>Bacillati</taxon>
        <taxon>Bacillota</taxon>
        <taxon>Clostridia</taxon>
        <taxon>Eubacteriales</taxon>
        <taxon>Oscillospiraceae</taxon>
        <taxon>Ruminiclostridium</taxon>
    </lineage>
</organism>
<keyword evidence="1" id="KW-1133">Transmembrane helix</keyword>
<feature type="signal peptide" evidence="2">
    <location>
        <begin position="1"/>
        <end position="24"/>
    </location>
</feature>
<feature type="transmembrane region" description="Helical" evidence="1">
    <location>
        <begin position="233"/>
        <end position="256"/>
    </location>
</feature>
<gene>
    <name evidence="3" type="ORF">CLHUN_30880</name>
</gene>
<dbReference type="Proteomes" id="UP000191554">
    <property type="component" value="Unassembled WGS sequence"/>
</dbReference>
<dbReference type="AlphaFoldDB" id="A0A1V4SGM3"/>
<feature type="transmembrane region" description="Helical" evidence="1">
    <location>
        <begin position="262"/>
        <end position="288"/>
    </location>
</feature>
<evidence type="ECO:0000313" key="3">
    <source>
        <dbReference type="EMBL" id="OPX42944.1"/>
    </source>
</evidence>
<feature type="chain" id="PRO_5013070609" description="Polymer-forming cytoskeletal" evidence="2">
    <location>
        <begin position="25"/>
        <end position="302"/>
    </location>
</feature>
<feature type="transmembrane region" description="Helical" evidence="1">
    <location>
        <begin position="137"/>
        <end position="160"/>
    </location>
</feature>
<evidence type="ECO:0000256" key="1">
    <source>
        <dbReference type="SAM" id="Phobius"/>
    </source>
</evidence>
<dbReference type="STRING" id="48256.CLHUN_30880"/>
<name>A0A1V4SGM3_RUMHU</name>
<feature type="transmembrane region" description="Helical" evidence="1">
    <location>
        <begin position="206"/>
        <end position="226"/>
    </location>
</feature>
<reference evidence="3 4" key="1">
    <citation type="submission" date="2017-03" db="EMBL/GenBank/DDBJ databases">
        <title>Genome sequence of Clostridium hungatei DSM 14427.</title>
        <authorList>
            <person name="Poehlein A."/>
            <person name="Daniel R."/>
        </authorList>
    </citation>
    <scope>NUCLEOTIDE SEQUENCE [LARGE SCALE GENOMIC DNA]</scope>
    <source>
        <strain evidence="3 4">DSM 14427</strain>
    </source>
</reference>
<keyword evidence="1" id="KW-0472">Membrane</keyword>
<dbReference type="OrthoDB" id="1738588at2"/>
<comment type="caution">
    <text evidence="3">The sequence shown here is derived from an EMBL/GenBank/DDBJ whole genome shotgun (WGS) entry which is preliminary data.</text>
</comment>
<evidence type="ECO:0000256" key="2">
    <source>
        <dbReference type="SAM" id="SignalP"/>
    </source>
</evidence>
<feature type="transmembrane region" description="Helical" evidence="1">
    <location>
        <begin position="180"/>
        <end position="200"/>
    </location>
</feature>
<keyword evidence="2" id="KW-0732">Signal</keyword>
<proteinExistence type="predicted"/>
<keyword evidence="4" id="KW-1185">Reference proteome</keyword>
<sequence>MNKRIKLVIIFLLFSLLIPGAVSAAKNDLTISNLIVLEDQDINGVSCGNITVVLGSTDIDSNVLGSVIVVFGKASINGTVSGDVVSAFGEVYLKDKSEVMGNLVSVGKLEMGNEVKVNGTKVSINFDYISLFKSNGIIINTLIAGSLLILIAGLILITIFTSRFRVMSYSMGKALSRRMILGALVVVSLTIILAFLIFLIAVPVFYVLIIMLADIIGSIYLGTVIFKNNYDRSAIYIEFFVGHILISIIKIVPLIFIPSGYYTALMIYGICFIAVELALASFGIGTVIDTGFGRNKKDLKVS</sequence>
<evidence type="ECO:0000313" key="4">
    <source>
        <dbReference type="Proteomes" id="UP000191554"/>
    </source>
</evidence>
<evidence type="ECO:0008006" key="5">
    <source>
        <dbReference type="Google" id="ProtNLM"/>
    </source>
</evidence>
<keyword evidence="1" id="KW-0812">Transmembrane</keyword>
<dbReference type="EMBL" id="MZGX01000022">
    <property type="protein sequence ID" value="OPX42944.1"/>
    <property type="molecule type" value="Genomic_DNA"/>
</dbReference>
<dbReference type="RefSeq" id="WP_080065527.1">
    <property type="nucleotide sequence ID" value="NZ_MZGX01000022.1"/>
</dbReference>
<accession>A0A1V4SGM3</accession>